<feature type="non-terminal residue" evidence="1">
    <location>
        <position position="1"/>
    </location>
</feature>
<accession>Q592P1</accession>
<name>Q592P1_LYMST</name>
<proteinExistence type="evidence at transcript level"/>
<evidence type="ECO:0000313" key="1">
    <source>
        <dbReference type="EMBL" id="AAS86748.1"/>
    </source>
</evidence>
<sequence length="71" mass="8168">TNIKQKVNLCTIRMGCAQSKSVIRVHEVQIYSTIETSHQNWNGKCDKNPGHTGYVPVKDFKLQHLPGRYRD</sequence>
<organism evidence="1">
    <name type="scientific">Lymnaea stagnalis</name>
    <name type="common">Great pond snail</name>
    <name type="synonym">Helix stagnalis</name>
    <dbReference type="NCBI Taxonomy" id="6523"/>
    <lineage>
        <taxon>Eukaryota</taxon>
        <taxon>Metazoa</taxon>
        <taxon>Spiralia</taxon>
        <taxon>Lophotrochozoa</taxon>
        <taxon>Mollusca</taxon>
        <taxon>Gastropoda</taxon>
        <taxon>Heterobranchia</taxon>
        <taxon>Euthyneura</taxon>
        <taxon>Panpulmonata</taxon>
        <taxon>Hygrophila</taxon>
        <taxon>Lymnaeoidea</taxon>
        <taxon>Lymnaeidae</taxon>
        <taxon>Lymnaea</taxon>
    </lineage>
</organism>
<feature type="non-terminal residue" evidence="1">
    <location>
        <position position="71"/>
    </location>
</feature>
<reference evidence="1" key="1">
    <citation type="submission" date="2004-03" db="EMBL/GenBank/DDBJ databases">
        <title>A genome-wide screening approach for membrane-targeted gene products.</title>
        <authorList>
            <person name="Jaaro H."/>
            <person name="Levy Z."/>
            <person name="Fainzilber M."/>
        </authorList>
    </citation>
    <scope>NUCLEOTIDE SEQUENCE</scope>
    <source>
        <tissue evidence="1">CNS</tissue>
    </source>
</reference>
<protein>
    <submittedName>
        <fullName evidence="1">Uncharacterized protein</fullName>
    </submittedName>
</protein>
<dbReference type="EMBL" id="AY577424">
    <property type="protein sequence ID" value="AAS86748.1"/>
    <property type="molecule type" value="mRNA"/>
</dbReference>
<dbReference type="AlphaFoldDB" id="Q592P1"/>